<keyword evidence="10" id="KW-0418">Kinase</keyword>
<evidence type="ECO:0000256" key="7">
    <source>
        <dbReference type="SAM" id="Phobius"/>
    </source>
</evidence>
<evidence type="ECO:0000259" key="8">
    <source>
        <dbReference type="PROSITE" id="PS50109"/>
    </source>
</evidence>
<keyword evidence="11" id="KW-1185">Reference proteome</keyword>
<dbReference type="InterPro" id="IPR036890">
    <property type="entry name" value="HATPase_C_sf"/>
</dbReference>
<evidence type="ECO:0000259" key="9">
    <source>
        <dbReference type="PROSITE" id="PS50110"/>
    </source>
</evidence>
<feature type="domain" description="Histidine kinase" evidence="8">
    <location>
        <begin position="545"/>
        <end position="766"/>
    </location>
</feature>
<dbReference type="CDD" id="cd00082">
    <property type="entry name" value="HisKA"/>
    <property type="match status" value="1"/>
</dbReference>
<dbReference type="Gene3D" id="3.30.565.10">
    <property type="entry name" value="Histidine kinase-like ATPase, C-terminal domain"/>
    <property type="match status" value="1"/>
</dbReference>
<accession>A0ABM8TGG5</accession>
<feature type="domain" description="Response regulatory" evidence="9">
    <location>
        <begin position="808"/>
        <end position="924"/>
    </location>
</feature>
<dbReference type="GO" id="GO:0004673">
    <property type="term" value="F:protein histidine kinase activity"/>
    <property type="evidence" value="ECO:0007669"/>
    <property type="project" value="UniProtKB-EC"/>
</dbReference>
<dbReference type="Pfam" id="PF08448">
    <property type="entry name" value="PAS_4"/>
    <property type="match status" value="1"/>
</dbReference>
<dbReference type="InterPro" id="IPR003594">
    <property type="entry name" value="HATPase_dom"/>
</dbReference>
<dbReference type="Gene3D" id="1.10.287.130">
    <property type="match status" value="1"/>
</dbReference>
<evidence type="ECO:0000313" key="11">
    <source>
        <dbReference type="Proteomes" id="UP000672657"/>
    </source>
</evidence>
<evidence type="ECO:0000256" key="2">
    <source>
        <dbReference type="ARBA" id="ARBA00012438"/>
    </source>
</evidence>
<dbReference type="Pfam" id="PF00512">
    <property type="entry name" value="HisKA"/>
    <property type="match status" value="1"/>
</dbReference>
<feature type="transmembrane region" description="Helical" evidence="7">
    <location>
        <begin position="33"/>
        <end position="51"/>
    </location>
</feature>
<dbReference type="Gene3D" id="1.20.120.160">
    <property type="entry name" value="HPT domain"/>
    <property type="match status" value="1"/>
</dbReference>
<feature type="coiled-coil region" evidence="5">
    <location>
        <begin position="509"/>
        <end position="545"/>
    </location>
</feature>
<protein>
    <recommendedName>
        <fullName evidence="2">histidine kinase</fullName>
        <ecNumber evidence="2">2.7.13.3</ecNumber>
    </recommendedName>
</protein>
<name>A0ABM8TGG5_9BURK</name>
<dbReference type="InterPro" id="IPR036641">
    <property type="entry name" value="HPT_dom_sf"/>
</dbReference>
<dbReference type="Pfam" id="PF02518">
    <property type="entry name" value="HATPase_c"/>
    <property type="match status" value="1"/>
</dbReference>
<sequence>MSIPSGVSSTRASRPWLPLGAGKSLAADGLKTIIMTVVAIALLLLLSAQVLRSLHAQERSRAESERRSVLHALTRLTGLLKEDGVSRLRTIVENSYQQDLARQLARTPQSQQLRALYDTWITPIYRSRGFDGYSLIAPDRTIIAATSPSYVGKQVSTSVVLAALALADTEGVAATRPNQAGLPILSRERELPPGTLFQQICGRVGEPGKTIAFLCLRTDPRDRLFEILRHGWTGRSGKAYAIDATGRVLSPVPADARSAAAGNHATAAPTALWARVPSPSQRARPQRHASSHPPGFTEIAQQLIREQNGETKVIDGYSDYRGHTVIGVGHWFADTGMGIIVELDQDEAYRSYHLARQAIIALTCLAILLILAITVLQWRSRNEMRRTERLWTAFRKNVPAGLAYNSPDGTVEMANHAYCNAIGASLKGFVGEVAWEQITDHRTADLVQRLHEEVMASGDTQVAVHTVRGPEHEQMTFRMSMFPVCSPGDQTIIGVGAVATDVTEQYRTREALQSLAATLELNMELQRAREAAELAARAKEQFLANMSHEIRTPLNGIVGMTQLALDEEDTIKLNHYLARIEVSCRHLQRIVDDILDFSKIQADKFPIDCSDFSLEQILDHIQWMFRKQASDKGLDMRLQVDPRLPAKLLGDANRIKQILINLVGNAIKFTDSGRIELNVQALRPATEGILVQFEVRDTGIGIPEAALAELFNPFFQADTSVARRFGGTGLGLSISKRLAELMGGQISVSSSVGVGSVFSFRLALGMADSNPAHGACQRSAATAVDRRLREGHPHAPDGSPLQVLRGRHVLLVEDNPINQEVGEALLRRVGMHVTLATDGRQALARMHEGTFDVVLMDIQMSTLDGLETTAVIRREPRYSSLPVIALTASAREEDKQRCRMAGMDGYISKPIDAGSLYHTIARCLETTVSTRSLPTAGERDSDLAAVERLRNVPGLEVTTAVERLCGQPGIYVRLVRRMLEERADVPHVICVAIAEQRFTDAARLAHSMIALLASIGAGTHAERLRAVEGQLRTGAADNTLLAEFKLAYTNLFAALASALDGQGFA</sequence>
<dbReference type="Pfam" id="PF00072">
    <property type="entry name" value="Response_reg"/>
    <property type="match status" value="1"/>
</dbReference>
<evidence type="ECO:0000313" key="10">
    <source>
        <dbReference type="EMBL" id="CAG2144698.1"/>
    </source>
</evidence>
<dbReference type="InterPro" id="IPR035965">
    <property type="entry name" value="PAS-like_dom_sf"/>
</dbReference>
<dbReference type="SMART" id="SM00387">
    <property type="entry name" value="HATPase_c"/>
    <property type="match status" value="1"/>
</dbReference>
<gene>
    <name evidence="10" type="primary">rcsC_8</name>
    <name evidence="10" type="ORF">LMG26411_02608</name>
</gene>
<dbReference type="EMBL" id="CAJPVI010000014">
    <property type="protein sequence ID" value="CAG2144698.1"/>
    <property type="molecule type" value="Genomic_DNA"/>
</dbReference>
<feature type="transmembrane region" description="Helical" evidence="7">
    <location>
        <begin position="358"/>
        <end position="378"/>
    </location>
</feature>
<dbReference type="SUPFAM" id="SSF47384">
    <property type="entry name" value="Homodimeric domain of signal transducing histidine kinase"/>
    <property type="match status" value="1"/>
</dbReference>
<dbReference type="PROSITE" id="PS50110">
    <property type="entry name" value="RESPONSE_REGULATORY"/>
    <property type="match status" value="1"/>
</dbReference>
<dbReference type="InterPro" id="IPR001789">
    <property type="entry name" value="Sig_transdc_resp-reg_receiver"/>
</dbReference>
<keyword evidence="7" id="KW-1133">Transmembrane helix</keyword>
<dbReference type="InterPro" id="IPR003661">
    <property type="entry name" value="HisK_dim/P_dom"/>
</dbReference>
<dbReference type="SUPFAM" id="SSF55874">
    <property type="entry name" value="ATPase domain of HSP90 chaperone/DNA topoisomerase II/histidine kinase"/>
    <property type="match status" value="1"/>
</dbReference>
<dbReference type="InterPro" id="IPR013656">
    <property type="entry name" value="PAS_4"/>
</dbReference>
<dbReference type="Gene3D" id="3.30.450.20">
    <property type="entry name" value="PAS domain"/>
    <property type="match status" value="1"/>
</dbReference>
<comment type="catalytic activity">
    <reaction evidence="1">
        <text>ATP + protein L-histidine = ADP + protein N-phospho-L-histidine.</text>
        <dbReference type="EC" id="2.7.13.3"/>
    </reaction>
</comment>
<dbReference type="InterPro" id="IPR005467">
    <property type="entry name" value="His_kinase_dom"/>
</dbReference>
<keyword evidence="10" id="KW-0808">Transferase</keyword>
<dbReference type="InterPro" id="IPR011006">
    <property type="entry name" value="CheY-like_superfamily"/>
</dbReference>
<dbReference type="InterPro" id="IPR036097">
    <property type="entry name" value="HisK_dim/P_sf"/>
</dbReference>
<keyword evidence="5" id="KW-0175">Coiled coil</keyword>
<dbReference type="SUPFAM" id="SSF55785">
    <property type="entry name" value="PYP-like sensor domain (PAS domain)"/>
    <property type="match status" value="1"/>
</dbReference>
<keyword evidence="7" id="KW-0812">Transmembrane</keyword>
<reference evidence="10 11" key="1">
    <citation type="submission" date="2021-03" db="EMBL/GenBank/DDBJ databases">
        <authorList>
            <person name="Peeters C."/>
        </authorList>
    </citation>
    <scope>NUCLEOTIDE SEQUENCE [LARGE SCALE GENOMIC DNA]</scope>
    <source>
        <strain evidence="10 11">LMG 26411</strain>
    </source>
</reference>
<dbReference type="RefSeq" id="WP_211953682.1">
    <property type="nucleotide sequence ID" value="NZ_CAJPVI010000014.1"/>
</dbReference>
<organism evidence="10 11">
    <name type="scientific">Cupriavidus numazuensis</name>
    <dbReference type="NCBI Taxonomy" id="221992"/>
    <lineage>
        <taxon>Bacteria</taxon>
        <taxon>Pseudomonadati</taxon>
        <taxon>Pseudomonadota</taxon>
        <taxon>Betaproteobacteria</taxon>
        <taxon>Burkholderiales</taxon>
        <taxon>Burkholderiaceae</taxon>
        <taxon>Cupriavidus</taxon>
    </lineage>
</organism>
<evidence type="ECO:0000256" key="6">
    <source>
        <dbReference type="SAM" id="MobiDB-lite"/>
    </source>
</evidence>
<dbReference type="Gene3D" id="3.40.50.2300">
    <property type="match status" value="1"/>
</dbReference>
<dbReference type="PANTHER" id="PTHR45339:SF3">
    <property type="entry name" value="HISTIDINE KINASE"/>
    <property type="match status" value="1"/>
</dbReference>
<dbReference type="CDD" id="cd16922">
    <property type="entry name" value="HATPase_EvgS-ArcB-TorS-like"/>
    <property type="match status" value="1"/>
</dbReference>
<evidence type="ECO:0000256" key="1">
    <source>
        <dbReference type="ARBA" id="ARBA00000085"/>
    </source>
</evidence>
<evidence type="ECO:0000256" key="4">
    <source>
        <dbReference type="PROSITE-ProRule" id="PRU00169"/>
    </source>
</evidence>
<feature type="region of interest" description="Disordered" evidence="6">
    <location>
        <begin position="270"/>
        <end position="294"/>
    </location>
</feature>
<evidence type="ECO:0000256" key="5">
    <source>
        <dbReference type="SAM" id="Coils"/>
    </source>
</evidence>
<keyword evidence="7" id="KW-0472">Membrane</keyword>
<comment type="caution">
    <text evidence="10">The sequence shown here is derived from an EMBL/GenBank/DDBJ whole genome shotgun (WGS) entry which is preliminary data.</text>
</comment>
<proteinExistence type="predicted"/>
<dbReference type="PRINTS" id="PR00344">
    <property type="entry name" value="BCTRLSENSOR"/>
</dbReference>
<feature type="modified residue" description="4-aspartylphosphate" evidence="4">
    <location>
        <position position="857"/>
    </location>
</feature>
<dbReference type="EC" id="2.7.13.3" evidence="2"/>
<evidence type="ECO:0000256" key="3">
    <source>
        <dbReference type="ARBA" id="ARBA00022553"/>
    </source>
</evidence>
<dbReference type="SUPFAM" id="SSF52172">
    <property type="entry name" value="CheY-like"/>
    <property type="match status" value="1"/>
</dbReference>
<dbReference type="Proteomes" id="UP000672657">
    <property type="component" value="Unassembled WGS sequence"/>
</dbReference>
<dbReference type="SMART" id="SM00448">
    <property type="entry name" value="REC"/>
    <property type="match status" value="1"/>
</dbReference>
<dbReference type="InterPro" id="IPR004358">
    <property type="entry name" value="Sig_transdc_His_kin-like_C"/>
</dbReference>
<dbReference type="CDD" id="cd17546">
    <property type="entry name" value="REC_hyHK_CKI1_RcsC-like"/>
    <property type="match status" value="1"/>
</dbReference>
<dbReference type="SMART" id="SM00388">
    <property type="entry name" value="HisKA"/>
    <property type="match status" value="1"/>
</dbReference>
<dbReference type="PROSITE" id="PS50109">
    <property type="entry name" value="HIS_KIN"/>
    <property type="match status" value="1"/>
</dbReference>
<keyword evidence="3 4" id="KW-0597">Phosphoprotein</keyword>
<dbReference type="PANTHER" id="PTHR45339">
    <property type="entry name" value="HYBRID SIGNAL TRANSDUCTION HISTIDINE KINASE J"/>
    <property type="match status" value="1"/>
</dbReference>
<dbReference type="SUPFAM" id="SSF47226">
    <property type="entry name" value="Histidine-containing phosphotransfer domain, HPT domain"/>
    <property type="match status" value="1"/>
</dbReference>